<dbReference type="GO" id="GO:0004721">
    <property type="term" value="F:phosphoprotein phosphatase activity"/>
    <property type="evidence" value="ECO:0007669"/>
    <property type="project" value="TreeGrafter"/>
</dbReference>
<evidence type="ECO:0000256" key="1">
    <source>
        <dbReference type="ARBA" id="ARBA00000085"/>
    </source>
</evidence>
<dbReference type="EMBL" id="VOGC01000002">
    <property type="protein sequence ID" value="MQN00594.1"/>
    <property type="molecule type" value="Genomic_DNA"/>
</dbReference>
<feature type="transmembrane region" description="Helical" evidence="9">
    <location>
        <begin position="12"/>
        <end position="32"/>
    </location>
</feature>
<feature type="domain" description="Histidine kinase" evidence="10">
    <location>
        <begin position="225"/>
        <end position="439"/>
    </location>
</feature>
<evidence type="ECO:0000256" key="2">
    <source>
        <dbReference type="ARBA" id="ARBA00004370"/>
    </source>
</evidence>
<protein>
    <recommendedName>
        <fullName evidence="3">histidine kinase</fullName>
        <ecNumber evidence="3">2.7.13.3</ecNumber>
    </recommendedName>
</protein>
<dbReference type="SUPFAM" id="SSF47384">
    <property type="entry name" value="Homodimeric domain of signal transducing histidine kinase"/>
    <property type="match status" value="1"/>
</dbReference>
<keyword evidence="5" id="KW-0808">Transferase</keyword>
<dbReference type="SMART" id="SM00388">
    <property type="entry name" value="HisKA"/>
    <property type="match status" value="1"/>
</dbReference>
<evidence type="ECO:0000256" key="7">
    <source>
        <dbReference type="ARBA" id="ARBA00023012"/>
    </source>
</evidence>
<evidence type="ECO:0000256" key="4">
    <source>
        <dbReference type="ARBA" id="ARBA00022553"/>
    </source>
</evidence>
<dbReference type="InterPro" id="IPR004358">
    <property type="entry name" value="Sig_transdc_His_kin-like_C"/>
</dbReference>
<dbReference type="InterPro" id="IPR036097">
    <property type="entry name" value="HisK_dim/P_sf"/>
</dbReference>
<sequence>MQKKIQTRMIQVIALALLIAYAVTIFFVYRSIEHLSEKNVRYESNYLAEAVNTNGSSFLKLLKNLEPGTRITLIDKDGSVLYDSKEDSHSLENHKKRPEIAAAFKYGRGMDKRHSDTLQEDMYYSAVRLDNGQVLRVAVSVKSIFATILELLPVIIISAVALLFFSYWLSHKTARDLVEPVNSLNLDKPLENDVYEELTPLLKRIDESNKQKAAMSAMRQEFSANVSHELKTPLTSISGYAEIIRDGIVKKKDIPDFSNRIYNEAQRLLNLVQDIIKLSRLDEGKIGIDKEQCDLYEMADEIIKRLSGKAGEYEVSVLLVGKSAVVTGYRQILDEMIHNIIENAIKYNKPGGKVTVTTEVSDDGNPFITVKDTGIGIPEDAQKRIFERFYRVDKSHSKETGGTGLGLSIVKHAAQLHNAKISLSSKVDVGTTITVRFDK</sequence>
<dbReference type="Pfam" id="PF00512">
    <property type="entry name" value="HisKA"/>
    <property type="match status" value="1"/>
</dbReference>
<feature type="transmembrane region" description="Helical" evidence="9">
    <location>
        <begin position="144"/>
        <end position="169"/>
    </location>
</feature>
<dbReference type="InterPro" id="IPR050351">
    <property type="entry name" value="BphY/WalK/GraS-like"/>
</dbReference>
<keyword evidence="6 11" id="KW-0418">Kinase</keyword>
<keyword evidence="9" id="KW-1133">Transmembrane helix</keyword>
<dbReference type="SUPFAM" id="SSF55874">
    <property type="entry name" value="ATPase domain of HSP90 chaperone/DNA topoisomerase II/histidine kinase"/>
    <property type="match status" value="1"/>
</dbReference>
<dbReference type="CDD" id="cd00082">
    <property type="entry name" value="HisKA"/>
    <property type="match status" value="1"/>
</dbReference>
<evidence type="ECO:0000259" key="10">
    <source>
        <dbReference type="PROSITE" id="PS50109"/>
    </source>
</evidence>
<keyword evidence="12" id="KW-1185">Reference proteome</keyword>
<gene>
    <name evidence="11" type="ORF">FRC54_01130</name>
</gene>
<evidence type="ECO:0000256" key="3">
    <source>
        <dbReference type="ARBA" id="ARBA00012438"/>
    </source>
</evidence>
<name>A0A6N7IWC1_9FIRM</name>
<dbReference type="SMART" id="SM00387">
    <property type="entry name" value="HATPase_c"/>
    <property type="match status" value="1"/>
</dbReference>
<keyword evidence="8 9" id="KW-0472">Membrane</keyword>
<evidence type="ECO:0000256" key="8">
    <source>
        <dbReference type="ARBA" id="ARBA00023136"/>
    </source>
</evidence>
<evidence type="ECO:0000256" key="9">
    <source>
        <dbReference type="SAM" id="Phobius"/>
    </source>
</evidence>
<keyword evidence="9" id="KW-0812">Transmembrane</keyword>
<organism evidence="11 12">
    <name type="scientific">Candidatus Weimeria bifida</name>
    <dbReference type="NCBI Taxonomy" id="2599074"/>
    <lineage>
        <taxon>Bacteria</taxon>
        <taxon>Bacillati</taxon>
        <taxon>Bacillota</taxon>
        <taxon>Clostridia</taxon>
        <taxon>Lachnospirales</taxon>
        <taxon>Lachnospiraceae</taxon>
        <taxon>Candidatus Weimeria</taxon>
    </lineage>
</organism>
<comment type="subcellular location">
    <subcellularLocation>
        <location evidence="2">Membrane</location>
    </subcellularLocation>
</comment>
<keyword evidence="4" id="KW-0597">Phosphoprotein</keyword>
<dbReference type="GO" id="GO:0016036">
    <property type="term" value="P:cellular response to phosphate starvation"/>
    <property type="evidence" value="ECO:0007669"/>
    <property type="project" value="TreeGrafter"/>
</dbReference>
<evidence type="ECO:0000313" key="11">
    <source>
        <dbReference type="EMBL" id="MQN00594.1"/>
    </source>
</evidence>
<dbReference type="Gene3D" id="3.30.565.10">
    <property type="entry name" value="Histidine kinase-like ATPase, C-terminal domain"/>
    <property type="match status" value="1"/>
</dbReference>
<dbReference type="Proteomes" id="UP000460257">
    <property type="component" value="Unassembled WGS sequence"/>
</dbReference>
<dbReference type="GO" id="GO:0000155">
    <property type="term" value="F:phosphorelay sensor kinase activity"/>
    <property type="evidence" value="ECO:0007669"/>
    <property type="project" value="InterPro"/>
</dbReference>
<proteinExistence type="predicted"/>
<dbReference type="Pfam" id="PF02518">
    <property type="entry name" value="HATPase_c"/>
    <property type="match status" value="1"/>
</dbReference>
<dbReference type="InterPro" id="IPR003661">
    <property type="entry name" value="HisK_dim/P_dom"/>
</dbReference>
<accession>A0A6N7IWC1</accession>
<comment type="catalytic activity">
    <reaction evidence="1">
        <text>ATP + protein L-histidine = ADP + protein N-phospho-L-histidine.</text>
        <dbReference type="EC" id="2.7.13.3"/>
    </reaction>
</comment>
<dbReference type="EC" id="2.7.13.3" evidence="3"/>
<comment type="caution">
    <text evidence="11">The sequence shown here is derived from an EMBL/GenBank/DDBJ whole genome shotgun (WGS) entry which is preliminary data.</text>
</comment>
<keyword evidence="7" id="KW-0902">Two-component regulatory system</keyword>
<evidence type="ECO:0000256" key="5">
    <source>
        <dbReference type="ARBA" id="ARBA00022679"/>
    </source>
</evidence>
<dbReference type="PANTHER" id="PTHR45453:SF1">
    <property type="entry name" value="PHOSPHATE REGULON SENSOR PROTEIN PHOR"/>
    <property type="match status" value="1"/>
</dbReference>
<reference evidence="11" key="1">
    <citation type="journal article" date="2020" name="Appl. Environ. Microbiol.">
        <title>Medium-Chain Fatty Acid Synthesis by 'Candidatus Weimeria bifida' gen. nov., sp. nov., and 'Candidatus Pseudoramibacter fermentans' sp. nov.</title>
        <authorList>
            <person name="Scarborough M.J."/>
            <person name="Myers K.S."/>
            <person name="Donohue T.J."/>
            <person name="Noguera D.R."/>
        </authorList>
    </citation>
    <scope>NUCLEOTIDE SEQUENCE</scope>
    <source>
        <strain evidence="11">LCO1.1</strain>
    </source>
</reference>
<evidence type="ECO:0000313" key="12">
    <source>
        <dbReference type="Proteomes" id="UP000460257"/>
    </source>
</evidence>
<dbReference type="AlphaFoldDB" id="A0A6N7IWC1"/>
<dbReference type="FunFam" id="3.30.565.10:FF:000006">
    <property type="entry name" value="Sensor histidine kinase WalK"/>
    <property type="match status" value="1"/>
</dbReference>
<dbReference type="PANTHER" id="PTHR45453">
    <property type="entry name" value="PHOSPHATE REGULON SENSOR PROTEIN PHOR"/>
    <property type="match status" value="1"/>
</dbReference>
<dbReference type="PRINTS" id="PR00344">
    <property type="entry name" value="BCTRLSENSOR"/>
</dbReference>
<evidence type="ECO:0000256" key="6">
    <source>
        <dbReference type="ARBA" id="ARBA00022777"/>
    </source>
</evidence>
<dbReference type="CDD" id="cd00075">
    <property type="entry name" value="HATPase"/>
    <property type="match status" value="1"/>
</dbReference>
<dbReference type="InterPro" id="IPR003594">
    <property type="entry name" value="HATPase_dom"/>
</dbReference>
<dbReference type="InterPro" id="IPR036890">
    <property type="entry name" value="HATPase_C_sf"/>
</dbReference>
<dbReference type="FunFam" id="1.10.287.130:FF:000001">
    <property type="entry name" value="Two-component sensor histidine kinase"/>
    <property type="match status" value="1"/>
</dbReference>
<dbReference type="GO" id="GO:0005886">
    <property type="term" value="C:plasma membrane"/>
    <property type="evidence" value="ECO:0007669"/>
    <property type="project" value="TreeGrafter"/>
</dbReference>
<dbReference type="Gene3D" id="1.10.287.130">
    <property type="match status" value="1"/>
</dbReference>
<dbReference type="PROSITE" id="PS50109">
    <property type="entry name" value="HIS_KIN"/>
    <property type="match status" value="1"/>
</dbReference>
<dbReference type="InterPro" id="IPR005467">
    <property type="entry name" value="His_kinase_dom"/>
</dbReference>